<gene>
    <name evidence="2" type="ORF">ILYODFUR_009583</name>
</gene>
<keyword evidence="3" id="KW-1185">Reference proteome</keyword>
<accession>A0ABV0UF69</accession>
<protein>
    <submittedName>
        <fullName evidence="2">Uncharacterized protein</fullName>
    </submittedName>
</protein>
<organism evidence="2 3">
    <name type="scientific">Ilyodon furcidens</name>
    <name type="common">goldbreast splitfin</name>
    <dbReference type="NCBI Taxonomy" id="33524"/>
    <lineage>
        <taxon>Eukaryota</taxon>
        <taxon>Metazoa</taxon>
        <taxon>Chordata</taxon>
        <taxon>Craniata</taxon>
        <taxon>Vertebrata</taxon>
        <taxon>Euteleostomi</taxon>
        <taxon>Actinopterygii</taxon>
        <taxon>Neopterygii</taxon>
        <taxon>Teleostei</taxon>
        <taxon>Neoteleostei</taxon>
        <taxon>Acanthomorphata</taxon>
        <taxon>Ovalentaria</taxon>
        <taxon>Atherinomorphae</taxon>
        <taxon>Cyprinodontiformes</taxon>
        <taxon>Goodeidae</taxon>
        <taxon>Ilyodon</taxon>
    </lineage>
</organism>
<feature type="compositionally biased region" description="Basic and acidic residues" evidence="1">
    <location>
        <begin position="63"/>
        <end position="80"/>
    </location>
</feature>
<evidence type="ECO:0000313" key="3">
    <source>
        <dbReference type="Proteomes" id="UP001482620"/>
    </source>
</evidence>
<evidence type="ECO:0000313" key="2">
    <source>
        <dbReference type="EMBL" id="MEQ2243706.1"/>
    </source>
</evidence>
<reference evidence="2 3" key="1">
    <citation type="submission" date="2021-06" db="EMBL/GenBank/DDBJ databases">
        <authorList>
            <person name="Palmer J.M."/>
        </authorList>
    </citation>
    <scope>NUCLEOTIDE SEQUENCE [LARGE SCALE GENOMIC DNA]</scope>
    <source>
        <strain evidence="3">if_2019</strain>
        <tissue evidence="2">Muscle</tissue>
    </source>
</reference>
<name>A0ABV0UF69_9TELE</name>
<dbReference type="EMBL" id="JAHRIQ010070185">
    <property type="protein sequence ID" value="MEQ2243706.1"/>
    <property type="molecule type" value="Genomic_DNA"/>
</dbReference>
<sequence>MNLCPSLKSLAASKPYHTLHHFKNCAGLDVTLCELASMNNVWTASLGFNTNYWSRTMKRWRRGKADSGKSDHGWTEEDKNQTSAGAAVTIHNFLTLFNIYICHLWS</sequence>
<comment type="caution">
    <text evidence="2">The sequence shown here is derived from an EMBL/GenBank/DDBJ whole genome shotgun (WGS) entry which is preliminary data.</text>
</comment>
<dbReference type="Proteomes" id="UP001482620">
    <property type="component" value="Unassembled WGS sequence"/>
</dbReference>
<feature type="region of interest" description="Disordered" evidence="1">
    <location>
        <begin position="63"/>
        <end position="82"/>
    </location>
</feature>
<proteinExistence type="predicted"/>
<evidence type="ECO:0000256" key="1">
    <source>
        <dbReference type="SAM" id="MobiDB-lite"/>
    </source>
</evidence>